<dbReference type="Pfam" id="PF01979">
    <property type="entry name" value="Amidohydro_1"/>
    <property type="match status" value="1"/>
</dbReference>
<dbReference type="EC" id="3.5.4.2" evidence="2 6"/>
<dbReference type="InterPro" id="IPR006680">
    <property type="entry name" value="Amidohydro-rel"/>
</dbReference>
<comment type="cofactor">
    <cofactor evidence="6">
        <name>Mn(2+)</name>
        <dbReference type="ChEBI" id="CHEBI:29035"/>
    </cofactor>
</comment>
<evidence type="ECO:0000256" key="3">
    <source>
        <dbReference type="ARBA" id="ARBA00022801"/>
    </source>
</evidence>
<dbReference type="InterPro" id="IPR026912">
    <property type="entry name" value="Adenine_deam_C"/>
</dbReference>
<dbReference type="GO" id="GO:0000034">
    <property type="term" value="F:adenine deaminase activity"/>
    <property type="evidence" value="ECO:0007669"/>
    <property type="project" value="UniProtKB-UniRule"/>
</dbReference>
<dbReference type="PANTHER" id="PTHR11113:SF2">
    <property type="entry name" value="ADENINE DEAMINASE"/>
    <property type="match status" value="1"/>
</dbReference>
<dbReference type="AlphaFoldDB" id="A0A9D9EAF3"/>
<dbReference type="NCBIfam" id="TIGR01178">
    <property type="entry name" value="ade"/>
    <property type="match status" value="1"/>
</dbReference>
<accession>A0A9D9EAF3</accession>
<evidence type="ECO:0000256" key="1">
    <source>
        <dbReference type="ARBA" id="ARBA00006773"/>
    </source>
</evidence>
<dbReference type="Gene3D" id="2.30.40.10">
    <property type="entry name" value="Urease, subunit C, domain 1"/>
    <property type="match status" value="1"/>
</dbReference>
<comment type="caution">
    <text evidence="9">The sequence shown here is derived from an EMBL/GenBank/DDBJ whole genome shotgun (WGS) entry which is preliminary data.</text>
</comment>
<evidence type="ECO:0000313" key="9">
    <source>
        <dbReference type="EMBL" id="MBO8443998.1"/>
    </source>
</evidence>
<feature type="domain" description="Amidohydrolase-related" evidence="7">
    <location>
        <begin position="67"/>
        <end position="336"/>
    </location>
</feature>
<name>A0A9D9EAF3_9SPIR</name>
<dbReference type="Proteomes" id="UP000823633">
    <property type="component" value="Unassembled WGS sequence"/>
</dbReference>
<dbReference type="PANTHER" id="PTHR11113">
    <property type="entry name" value="N-ACETYLGLUCOSAMINE-6-PHOSPHATE DEACETYLASE"/>
    <property type="match status" value="1"/>
</dbReference>
<evidence type="ECO:0000256" key="2">
    <source>
        <dbReference type="ARBA" id="ARBA00012782"/>
    </source>
</evidence>
<feature type="domain" description="Adenine deaminase C-terminal" evidence="8">
    <location>
        <begin position="401"/>
        <end position="570"/>
    </location>
</feature>
<keyword evidence="3 6" id="KW-0378">Hydrolase</keyword>
<evidence type="ECO:0000313" key="10">
    <source>
        <dbReference type="Proteomes" id="UP000823633"/>
    </source>
</evidence>
<dbReference type="InterPro" id="IPR006679">
    <property type="entry name" value="Adenine_deam"/>
</dbReference>
<gene>
    <name evidence="6 9" type="primary">ade</name>
    <name evidence="9" type="ORF">IAC42_09640</name>
</gene>
<dbReference type="InterPro" id="IPR011059">
    <property type="entry name" value="Metal-dep_hydrolase_composite"/>
</dbReference>
<dbReference type="InterPro" id="IPR032466">
    <property type="entry name" value="Metal_Hydrolase"/>
</dbReference>
<dbReference type="EMBL" id="JADIMU010000066">
    <property type="protein sequence ID" value="MBO8443998.1"/>
    <property type="molecule type" value="Genomic_DNA"/>
</dbReference>
<dbReference type="CDD" id="cd01295">
    <property type="entry name" value="AdeC"/>
    <property type="match status" value="1"/>
</dbReference>
<evidence type="ECO:0000259" key="8">
    <source>
        <dbReference type="Pfam" id="PF13382"/>
    </source>
</evidence>
<dbReference type="SUPFAM" id="SSF51338">
    <property type="entry name" value="Composite domain of metallo-dependent hydrolases"/>
    <property type="match status" value="1"/>
</dbReference>
<evidence type="ECO:0000256" key="4">
    <source>
        <dbReference type="ARBA" id="ARBA00023211"/>
    </source>
</evidence>
<reference evidence="9" key="2">
    <citation type="journal article" date="2021" name="PeerJ">
        <title>Extensive microbial diversity within the chicken gut microbiome revealed by metagenomics and culture.</title>
        <authorList>
            <person name="Gilroy R."/>
            <person name="Ravi A."/>
            <person name="Getino M."/>
            <person name="Pursley I."/>
            <person name="Horton D.L."/>
            <person name="Alikhan N.F."/>
            <person name="Baker D."/>
            <person name="Gharbi K."/>
            <person name="Hall N."/>
            <person name="Watson M."/>
            <person name="Adriaenssens E.M."/>
            <person name="Foster-Nyarko E."/>
            <person name="Jarju S."/>
            <person name="Secka A."/>
            <person name="Antonio M."/>
            <person name="Oren A."/>
            <person name="Chaudhuri R.R."/>
            <person name="La Ragione R."/>
            <person name="Hildebrand F."/>
            <person name="Pallen M.J."/>
        </authorList>
    </citation>
    <scope>NUCLEOTIDE SEQUENCE</scope>
    <source>
        <strain evidence="9">11167</strain>
    </source>
</reference>
<comment type="similarity">
    <text evidence="1 6">Belongs to the metallo-dependent hydrolases superfamily. Adenine deaminase family.</text>
</comment>
<dbReference type="Pfam" id="PF13382">
    <property type="entry name" value="Adenine_deam_C"/>
    <property type="match status" value="1"/>
</dbReference>
<dbReference type="Gene3D" id="3.20.20.140">
    <property type="entry name" value="Metal-dependent hydrolases"/>
    <property type="match status" value="1"/>
</dbReference>
<protein>
    <recommendedName>
        <fullName evidence="2 6">Adenine deaminase</fullName>
        <shortName evidence="6">Adenase</shortName>
        <shortName evidence="6">Adenine aminase</shortName>
        <ecNumber evidence="2 6">3.5.4.2</ecNumber>
    </recommendedName>
</protein>
<evidence type="ECO:0000256" key="6">
    <source>
        <dbReference type="HAMAP-Rule" id="MF_01518"/>
    </source>
</evidence>
<dbReference type="SUPFAM" id="SSF51556">
    <property type="entry name" value="Metallo-dependent hydrolases"/>
    <property type="match status" value="1"/>
</dbReference>
<sequence>MDKKLATRLIDVCEGRAEADLLVTNCKIVDVFNKTVFEGAVSVVDGHIASFSPEVKAKRTLDAKGRYLLPGLIDAHCHIESSHLSPAAYSDLVVAKGTTTVIADPHEICNVAGLDAMRYMLLASEGLPLSVYLMFPSCVPATDSEHAGAVLLADSVAAMIGHERVLGLGEMMNYPGIAAALPFVMDKLECAYQAGKLIDGHAPDVKDRDLDAYAACRIRTDHECSTPEELTERIRRGMYVALRQGTACRNVLDLLPGVNADNASRVMFCTDDCQPQSIMENGHIDYAVNLAIGAGMKPERAIAAATLNAATCYRLADRGAIAPGLRADFILSPSIEHIVADEVFISGNLVAQGGRILKPAAHIRPEKVSGMMDVASFDESRLALPLKSDRARVIGIIPGSVVTENLVEEVRRDADGLFVHDDGLDILKIASIERHHGTGNVGVGLIKGYGMKRGAVATSISHDSHNIIVVGSDDKDMAVAVKELIATGGGITMVQDGKVLMTHTLEIAGLMTDRDAHTVYEELAKMHEIAYGQLGVPKDIDPFMTLSFMALPVIPALKITDSGLFDVTAFSFTDINP</sequence>
<proteinExistence type="inferred from homology"/>
<dbReference type="HAMAP" id="MF_01518">
    <property type="entry name" value="Adenine_deamin"/>
    <property type="match status" value="1"/>
</dbReference>
<dbReference type="GO" id="GO:0006146">
    <property type="term" value="P:adenine catabolic process"/>
    <property type="evidence" value="ECO:0007669"/>
    <property type="project" value="InterPro"/>
</dbReference>
<reference evidence="9" key="1">
    <citation type="submission" date="2020-10" db="EMBL/GenBank/DDBJ databases">
        <authorList>
            <person name="Gilroy R."/>
        </authorList>
    </citation>
    <scope>NUCLEOTIDE SEQUENCE</scope>
    <source>
        <strain evidence="9">11167</strain>
    </source>
</reference>
<comment type="catalytic activity">
    <reaction evidence="5 6">
        <text>adenine + H2O + H(+) = hypoxanthine + NH4(+)</text>
        <dbReference type="Rhea" id="RHEA:23688"/>
        <dbReference type="ChEBI" id="CHEBI:15377"/>
        <dbReference type="ChEBI" id="CHEBI:15378"/>
        <dbReference type="ChEBI" id="CHEBI:16708"/>
        <dbReference type="ChEBI" id="CHEBI:17368"/>
        <dbReference type="ChEBI" id="CHEBI:28938"/>
        <dbReference type="EC" id="3.5.4.2"/>
    </reaction>
</comment>
<evidence type="ECO:0000259" key="7">
    <source>
        <dbReference type="Pfam" id="PF01979"/>
    </source>
</evidence>
<evidence type="ECO:0000256" key="5">
    <source>
        <dbReference type="ARBA" id="ARBA00047720"/>
    </source>
</evidence>
<organism evidence="9 10">
    <name type="scientific">Candidatus Aphodenecus pullistercoris</name>
    <dbReference type="NCBI Taxonomy" id="2840669"/>
    <lineage>
        <taxon>Bacteria</taxon>
        <taxon>Pseudomonadati</taxon>
        <taxon>Spirochaetota</taxon>
        <taxon>Spirochaetia</taxon>
        <taxon>Spirochaetales</taxon>
        <taxon>Candidatus Aphodenecus</taxon>
    </lineage>
</organism>
<keyword evidence="4 6" id="KW-0464">Manganese</keyword>